<dbReference type="AlphaFoldDB" id="A0A4R1BRV9"/>
<protein>
    <submittedName>
        <fullName evidence="2">Uncharacterized protein</fullName>
    </submittedName>
</protein>
<feature type="transmembrane region" description="Helical" evidence="1">
    <location>
        <begin position="30"/>
        <end position="50"/>
    </location>
</feature>
<proteinExistence type="predicted"/>
<evidence type="ECO:0000313" key="3">
    <source>
        <dbReference type="Proteomes" id="UP000295244"/>
    </source>
</evidence>
<sequence>MNRRTLNLLALGVAVGGAAAALITGLWRSGLLGLSLGLAVLLYGIGAALYGQDRAAGWVLAAVGALVTAGHVIQLLLPR</sequence>
<evidence type="ECO:0000313" key="2">
    <source>
        <dbReference type="EMBL" id="TCJ19955.1"/>
    </source>
</evidence>
<keyword evidence="1" id="KW-0472">Membrane</keyword>
<keyword evidence="1" id="KW-0812">Transmembrane</keyword>
<evidence type="ECO:0000256" key="1">
    <source>
        <dbReference type="SAM" id="Phobius"/>
    </source>
</evidence>
<name>A0A4R1BRV9_9ACTN</name>
<organism evidence="2 3">
    <name type="scientific">Rubrobacter taiwanensis</name>
    <dbReference type="NCBI Taxonomy" id="185139"/>
    <lineage>
        <taxon>Bacteria</taxon>
        <taxon>Bacillati</taxon>
        <taxon>Actinomycetota</taxon>
        <taxon>Rubrobacteria</taxon>
        <taxon>Rubrobacterales</taxon>
        <taxon>Rubrobacteraceae</taxon>
        <taxon>Rubrobacter</taxon>
    </lineage>
</organism>
<reference evidence="2 3" key="1">
    <citation type="submission" date="2019-03" db="EMBL/GenBank/DDBJ databases">
        <title>Whole genome sequence of a novel Rubrobacter taiwanensis strain, isolated from Yellowstone National Park.</title>
        <authorList>
            <person name="Freed S."/>
            <person name="Ramaley R.F."/>
            <person name="Kyndt J.A."/>
        </authorList>
    </citation>
    <scope>NUCLEOTIDE SEQUENCE [LARGE SCALE GENOMIC DNA]</scope>
    <source>
        <strain evidence="2 3">Yellowstone</strain>
    </source>
</reference>
<dbReference type="Proteomes" id="UP000295244">
    <property type="component" value="Unassembled WGS sequence"/>
</dbReference>
<keyword evidence="3" id="KW-1185">Reference proteome</keyword>
<keyword evidence="1" id="KW-1133">Transmembrane helix</keyword>
<gene>
    <name evidence="2" type="ORF">E0L93_03120</name>
</gene>
<feature type="transmembrane region" description="Helical" evidence="1">
    <location>
        <begin position="57"/>
        <end position="77"/>
    </location>
</feature>
<comment type="caution">
    <text evidence="2">The sequence shown here is derived from an EMBL/GenBank/DDBJ whole genome shotgun (WGS) entry which is preliminary data.</text>
</comment>
<dbReference type="EMBL" id="SKBU01000006">
    <property type="protein sequence ID" value="TCJ19955.1"/>
    <property type="molecule type" value="Genomic_DNA"/>
</dbReference>
<accession>A0A4R1BRV9</accession>
<dbReference type="RefSeq" id="WP_132688332.1">
    <property type="nucleotide sequence ID" value="NZ_SKBU01000006.1"/>
</dbReference>